<sequence length="57" mass="6019">MLIKATDSRMVTARTHPQLLGIRVSQDADSVTGHSAMQTPLTTGEIACPDPVDIVAT</sequence>
<dbReference type="RefSeq" id="WP_128574045.1">
    <property type="nucleotide sequence ID" value="NZ_CP020466.1"/>
</dbReference>
<name>A0ABY8GEJ6_EDWIC</name>
<evidence type="ECO:0000313" key="2">
    <source>
        <dbReference type="Proteomes" id="UP001222680"/>
    </source>
</evidence>
<accession>A0ABY8GEJ6</accession>
<protein>
    <submittedName>
        <fullName evidence="1">Uncharacterized protein</fullName>
    </submittedName>
</protein>
<gene>
    <name evidence="1" type="ORF">MAY91_13785</name>
</gene>
<evidence type="ECO:0000313" key="1">
    <source>
        <dbReference type="EMBL" id="WFN95905.1"/>
    </source>
</evidence>
<reference evidence="1 2" key="1">
    <citation type="submission" date="2022-02" db="EMBL/GenBank/DDBJ databases">
        <title>Phenotypic, genotypic and serological characterization of Edwardsiella ictaluri from catfish and ornamental fish species.</title>
        <authorList>
            <person name="Rose D."/>
            <person name="Tekedar H.C."/>
            <person name="Waldbieser G.C."/>
            <person name="Aarattuthodi S."/>
            <person name="Griffin M.J."/>
        </authorList>
    </citation>
    <scope>NUCLEOTIDE SEQUENCE [LARGE SCALE GENOMIC DNA]</scope>
    <source>
        <strain evidence="1 2">13 TAL-140 K3</strain>
    </source>
</reference>
<dbReference type="EMBL" id="CP092014">
    <property type="protein sequence ID" value="WFN95905.1"/>
    <property type="molecule type" value="Genomic_DNA"/>
</dbReference>
<proteinExistence type="predicted"/>
<organism evidence="1 2">
    <name type="scientific">Edwardsiella ictaluri</name>
    <dbReference type="NCBI Taxonomy" id="67780"/>
    <lineage>
        <taxon>Bacteria</taxon>
        <taxon>Pseudomonadati</taxon>
        <taxon>Pseudomonadota</taxon>
        <taxon>Gammaproteobacteria</taxon>
        <taxon>Enterobacterales</taxon>
        <taxon>Hafniaceae</taxon>
        <taxon>Edwardsiella</taxon>
    </lineage>
</organism>
<dbReference type="Proteomes" id="UP001222680">
    <property type="component" value="Chromosome"/>
</dbReference>
<keyword evidence="2" id="KW-1185">Reference proteome</keyword>